<accession>A0ABU8H823</accession>
<evidence type="ECO:0000313" key="2">
    <source>
        <dbReference type="EMBL" id="MEI5905470.1"/>
    </source>
</evidence>
<gene>
    <name evidence="2" type="ORF">WAK64_00125</name>
</gene>
<dbReference type="Proteomes" id="UP001312865">
    <property type="component" value="Unassembled WGS sequence"/>
</dbReference>
<organism evidence="2 3">
    <name type="scientific">Bacillus spongiae</name>
    <dbReference type="NCBI Taxonomy" id="2683610"/>
    <lineage>
        <taxon>Bacteria</taxon>
        <taxon>Bacillati</taxon>
        <taxon>Bacillota</taxon>
        <taxon>Bacilli</taxon>
        <taxon>Bacillales</taxon>
        <taxon>Bacillaceae</taxon>
        <taxon>Bacillus</taxon>
    </lineage>
</organism>
<feature type="compositionally biased region" description="Acidic residues" evidence="1">
    <location>
        <begin position="42"/>
        <end position="54"/>
    </location>
</feature>
<sequence>MKKDRKDNITFEENAVNQVSQQIMNSYTSGAVGGPIVNLEQDSQDEIEDGEKYE</sequence>
<reference evidence="2 3" key="1">
    <citation type="journal article" date="2018" name="J. Microbiol.">
        <title>Bacillus spongiae sp. nov., isolated from sponge of Jeju Island.</title>
        <authorList>
            <person name="Lee G.E."/>
            <person name="Im W.T."/>
            <person name="Park J.S."/>
        </authorList>
    </citation>
    <scope>NUCLEOTIDE SEQUENCE [LARGE SCALE GENOMIC DNA]</scope>
    <source>
        <strain evidence="2 3">135PIL107-10</strain>
    </source>
</reference>
<evidence type="ECO:0000313" key="3">
    <source>
        <dbReference type="Proteomes" id="UP001312865"/>
    </source>
</evidence>
<protein>
    <recommendedName>
        <fullName evidence="4">DUF4025 domain-containing protein</fullName>
    </recommendedName>
</protein>
<keyword evidence="3" id="KW-1185">Reference proteome</keyword>
<feature type="region of interest" description="Disordered" evidence="1">
    <location>
        <begin position="34"/>
        <end position="54"/>
    </location>
</feature>
<evidence type="ECO:0008006" key="4">
    <source>
        <dbReference type="Google" id="ProtNLM"/>
    </source>
</evidence>
<evidence type="ECO:0000256" key="1">
    <source>
        <dbReference type="SAM" id="MobiDB-lite"/>
    </source>
</evidence>
<comment type="caution">
    <text evidence="2">The sequence shown here is derived from an EMBL/GenBank/DDBJ whole genome shotgun (WGS) entry which is preliminary data.</text>
</comment>
<proteinExistence type="predicted"/>
<name>A0ABU8H823_9BACI</name>
<dbReference type="EMBL" id="JBBAXC010000001">
    <property type="protein sequence ID" value="MEI5905470.1"/>
    <property type="molecule type" value="Genomic_DNA"/>
</dbReference>
<dbReference type="RefSeq" id="WP_336584892.1">
    <property type="nucleotide sequence ID" value="NZ_JBBAXC010000001.1"/>
</dbReference>